<dbReference type="AlphaFoldDB" id="A0A7J7KG63"/>
<keyword evidence="1" id="KW-1133">Transmembrane helix</keyword>
<gene>
    <name evidence="2" type="ORF">EB796_004022</name>
</gene>
<accession>A0A7J7KG63</accession>
<feature type="transmembrane region" description="Helical" evidence="1">
    <location>
        <begin position="20"/>
        <end position="40"/>
    </location>
</feature>
<keyword evidence="3" id="KW-1185">Reference proteome</keyword>
<sequence>MPKHLGGLQKVPSDIPLCVLIVNRIVTLLVKALALHLYFLPIMVKPASKSSTSLLKSYQRFNLEKQ</sequence>
<keyword evidence="1" id="KW-0472">Membrane</keyword>
<dbReference type="EMBL" id="VXIV02000533">
    <property type="protein sequence ID" value="KAF6037660.1"/>
    <property type="molecule type" value="Genomic_DNA"/>
</dbReference>
<comment type="caution">
    <text evidence="2">The sequence shown here is derived from an EMBL/GenBank/DDBJ whole genome shotgun (WGS) entry which is preliminary data.</text>
</comment>
<organism evidence="2 3">
    <name type="scientific">Bugula neritina</name>
    <name type="common">Brown bryozoan</name>
    <name type="synonym">Sertularia neritina</name>
    <dbReference type="NCBI Taxonomy" id="10212"/>
    <lineage>
        <taxon>Eukaryota</taxon>
        <taxon>Metazoa</taxon>
        <taxon>Spiralia</taxon>
        <taxon>Lophotrochozoa</taxon>
        <taxon>Bryozoa</taxon>
        <taxon>Gymnolaemata</taxon>
        <taxon>Cheilostomatida</taxon>
        <taxon>Flustrina</taxon>
        <taxon>Buguloidea</taxon>
        <taxon>Bugulidae</taxon>
        <taxon>Bugula</taxon>
    </lineage>
</organism>
<evidence type="ECO:0000256" key="1">
    <source>
        <dbReference type="SAM" id="Phobius"/>
    </source>
</evidence>
<evidence type="ECO:0000313" key="2">
    <source>
        <dbReference type="EMBL" id="KAF6037660.1"/>
    </source>
</evidence>
<dbReference type="Proteomes" id="UP000593567">
    <property type="component" value="Unassembled WGS sequence"/>
</dbReference>
<evidence type="ECO:0000313" key="3">
    <source>
        <dbReference type="Proteomes" id="UP000593567"/>
    </source>
</evidence>
<keyword evidence="1" id="KW-0812">Transmembrane</keyword>
<reference evidence="2" key="1">
    <citation type="submission" date="2020-06" db="EMBL/GenBank/DDBJ databases">
        <title>Draft genome of Bugula neritina, a colonial animal packing powerful symbionts and potential medicines.</title>
        <authorList>
            <person name="Rayko M."/>
        </authorList>
    </citation>
    <scope>NUCLEOTIDE SEQUENCE [LARGE SCALE GENOMIC DNA]</scope>
    <source>
        <strain evidence="2">Kwan_BN1</strain>
    </source>
</reference>
<proteinExistence type="predicted"/>
<protein>
    <submittedName>
        <fullName evidence="2">Uncharacterized protein</fullName>
    </submittedName>
</protein>
<name>A0A7J7KG63_BUGNE</name>